<dbReference type="EMBL" id="CARXXK010000005">
    <property type="protein sequence ID" value="CAI6367857.1"/>
    <property type="molecule type" value="Genomic_DNA"/>
</dbReference>
<evidence type="ECO:0000313" key="5">
    <source>
        <dbReference type="Proteomes" id="UP001160148"/>
    </source>
</evidence>
<keyword evidence="3" id="KW-0732">Signal</keyword>
<feature type="signal peptide" evidence="3">
    <location>
        <begin position="1"/>
        <end position="23"/>
    </location>
</feature>
<evidence type="ECO:0000256" key="2">
    <source>
        <dbReference type="SAM" id="Phobius"/>
    </source>
</evidence>
<evidence type="ECO:0000313" key="4">
    <source>
        <dbReference type="EMBL" id="CAI6367857.1"/>
    </source>
</evidence>
<proteinExistence type="predicted"/>
<keyword evidence="2" id="KW-0472">Membrane</keyword>
<dbReference type="AlphaFoldDB" id="A0AAV0XK87"/>
<reference evidence="4 5" key="1">
    <citation type="submission" date="2023-01" db="EMBL/GenBank/DDBJ databases">
        <authorList>
            <person name="Whitehead M."/>
        </authorList>
    </citation>
    <scope>NUCLEOTIDE SEQUENCE [LARGE SCALE GENOMIC DNA]</scope>
</reference>
<dbReference type="Pfam" id="PF07898">
    <property type="entry name" value="DUF1676"/>
    <property type="match status" value="1"/>
</dbReference>
<keyword evidence="2" id="KW-1133">Transmembrane helix</keyword>
<keyword evidence="5" id="KW-1185">Reference proteome</keyword>
<evidence type="ECO:0000256" key="1">
    <source>
        <dbReference type="SAM" id="MobiDB-lite"/>
    </source>
</evidence>
<keyword evidence="2" id="KW-0812">Transmembrane</keyword>
<feature type="transmembrane region" description="Helical" evidence="2">
    <location>
        <begin position="106"/>
        <end position="125"/>
    </location>
</feature>
<comment type="caution">
    <text evidence="4">The sequence shown here is derived from an EMBL/GenBank/DDBJ whole genome shotgun (WGS) entry which is preliminary data.</text>
</comment>
<organism evidence="4 5">
    <name type="scientific">Macrosiphum euphorbiae</name>
    <name type="common">potato aphid</name>
    <dbReference type="NCBI Taxonomy" id="13131"/>
    <lineage>
        <taxon>Eukaryota</taxon>
        <taxon>Metazoa</taxon>
        <taxon>Ecdysozoa</taxon>
        <taxon>Arthropoda</taxon>
        <taxon>Hexapoda</taxon>
        <taxon>Insecta</taxon>
        <taxon>Pterygota</taxon>
        <taxon>Neoptera</taxon>
        <taxon>Paraneoptera</taxon>
        <taxon>Hemiptera</taxon>
        <taxon>Sternorrhyncha</taxon>
        <taxon>Aphidomorpha</taxon>
        <taxon>Aphidoidea</taxon>
        <taxon>Aphididae</taxon>
        <taxon>Macrosiphini</taxon>
        <taxon>Macrosiphum</taxon>
    </lineage>
</organism>
<feature type="compositionally biased region" description="Basic residues" evidence="1">
    <location>
        <begin position="91"/>
        <end position="102"/>
    </location>
</feature>
<feature type="chain" id="PRO_5043684659" evidence="3">
    <location>
        <begin position="24"/>
        <end position="171"/>
    </location>
</feature>
<dbReference type="InterPro" id="IPR012464">
    <property type="entry name" value="DUF1676"/>
</dbReference>
<evidence type="ECO:0000256" key="3">
    <source>
        <dbReference type="SAM" id="SignalP"/>
    </source>
</evidence>
<feature type="transmembrane region" description="Helical" evidence="2">
    <location>
        <begin position="132"/>
        <end position="150"/>
    </location>
</feature>
<gene>
    <name evidence="4" type="ORF">MEUPH1_LOCUS22279</name>
</gene>
<name>A0AAV0XK87_9HEMI</name>
<dbReference type="Proteomes" id="UP001160148">
    <property type="component" value="Unassembled WGS sequence"/>
</dbReference>
<protein>
    <submittedName>
        <fullName evidence="4">Uncharacterized protein</fullName>
    </submittedName>
</protein>
<sequence>MKSRKLGLAIFAALSLQATLTGAQEQPRPAITTTNTTVTTTVDTTNTITDVSYLVDDVPSQIRSGSREMDFGGPDPSLQESATGLSEGRGNKKKKKKKKKIKNPSMNMLIGGSMMAAFVVIFTFVNMITVTLGKALFFTFIAKFLISVNWKSSESSSKKKSTRNDITVVMT</sequence>
<accession>A0AAV0XK87</accession>
<feature type="region of interest" description="Disordered" evidence="1">
    <location>
        <begin position="65"/>
        <end position="102"/>
    </location>
</feature>